<dbReference type="Proteomes" id="UP001162992">
    <property type="component" value="Chromosome 10"/>
</dbReference>
<reference evidence="2" key="1">
    <citation type="journal article" date="2024" name="Proc. Natl. Acad. Sci. U.S.A.">
        <title>Extraordinary preservation of gene collinearity over three hundred million years revealed in homosporous lycophytes.</title>
        <authorList>
            <person name="Li C."/>
            <person name="Wickell D."/>
            <person name="Kuo L.Y."/>
            <person name="Chen X."/>
            <person name="Nie B."/>
            <person name="Liao X."/>
            <person name="Peng D."/>
            <person name="Ji J."/>
            <person name="Jenkins J."/>
            <person name="Williams M."/>
            <person name="Shu S."/>
            <person name="Plott C."/>
            <person name="Barry K."/>
            <person name="Rajasekar S."/>
            <person name="Grimwood J."/>
            <person name="Han X."/>
            <person name="Sun S."/>
            <person name="Hou Z."/>
            <person name="He W."/>
            <person name="Dai G."/>
            <person name="Sun C."/>
            <person name="Schmutz J."/>
            <person name="Leebens-Mack J.H."/>
            <person name="Li F.W."/>
            <person name="Wang L."/>
        </authorList>
    </citation>
    <scope>NUCLEOTIDE SEQUENCE [LARGE SCALE GENOMIC DNA]</scope>
    <source>
        <strain evidence="2">cv. PW_Plant_1</strain>
    </source>
</reference>
<accession>A0ACC2CF24</accession>
<comment type="caution">
    <text evidence="1">The sequence shown here is derived from an EMBL/GenBank/DDBJ whole genome shotgun (WGS) entry which is preliminary data.</text>
</comment>
<evidence type="ECO:0000313" key="1">
    <source>
        <dbReference type="EMBL" id="KAJ7540488.1"/>
    </source>
</evidence>
<dbReference type="EMBL" id="CM055101">
    <property type="protein sequence ID" value="KAJ7540488.1"/>
    <property type="molecule type" value="Genomic_DNA"/>
</dbReference>
<gene>
    <name evidence="1" type="ORF">O6H91_10G017600</name>
</gene>
<keyword evidence="2" id="KW-1185">Reference proteome</keyword>
<protein>
    <submittedName>
        <fullName evidence="1">Uncharacterized protein</fullName>
    </submittedName>
</protein>
<sequence length="434" mass="49033">MDSLEVLVAQVQALSGSTDDLLHLHGLLKQLDDSLQQQQQHHQAIQQCLLQLDPAKHSLGFLYFLDAFGSADISMDQSESFISTSATFINASSVDQVRMAPEKFTNVCKRMRDETIRVQRPIRAISPLHIAIRKLQPSSEYLTPLHADLLQICLLAKCYKAALSVLDDDIFEIDQKKTGLTPKDFLLFCYYGGMAYVGLKRFEKALELFQHAVTAPAFVLNAIVVESYKKYVLVSLIQNGQVPNLPKYTPSVTQRNVKSCAPDYVEFASVYSTRNIGDLKRSILAHEEVFQKDNNLGLAKQVVSSLYKRNIQRLTQTFLTLSLQDIAETVQLESPKDAELHILQMIQKGEIHAIINQKDGMVSFLEDPEQYKTRDIAQQLHGQIQKIIGLAKKIRFADEQVSCDLAYLSKIGRDRPNYDPEEFEVVPQKGFTNL</sequence>
<name>A0ACC2CF24_DIPCM</name>
<organism evidence="1 2">
    <name type="scientific">Diphasiastrum complanatum</name>
    <name type="common">Issler's clubmoss</name>
    <name type="synonym">Lycopodium complanatum</name>
    <dbReference type="NCBI Taxonomy" id="34168"/>
    <lineage>
        <taxon>Eukaryota</taxon>
        <taxon>Viridiplantae</taxon>
        <taxon>Streptophyta</taxon>
        <taxon>Embryophyta</taxon>
        <taxon>Tracheophyta</taxon>
        <taxon>Lycopodiopsida</taxon>
        <taxon>Lycopodiales</taxon>
        <taxon>Lycopodiaceae</taxon>
        <taxon>Lycopodioideae</taxon>
        <taxon>Diphasiastrum</taxon>
    </lineage>
</organism>
<evidence type="ECO:0000313" key="2">
    <source>
        <dbReference type="Proteomes" id="UP001162992"/>
    </source>
</evidence>
<proteinExistence type="predicted"/>